<evidence type="ECO:0000313" key="9">
    <source>
        <dbReference type="Proteomes" id="UP000270924"/>
    </source>
</evidence>
<proteinExistence type="predicted"/>
<keyword evidence="5" id="KW-0175">Coiled coil</keyword>
<feature type="compositionally biased region" description="Basic residues" evidence="6">
    <location>
        <begin position="628"/>
        <end position="642"/>
    </location>
</feature>
<dbReference type="PANTHER" id="PTHR46582:SF1">
    <property type="entry name" value="ZINC FINGER CCCH DOMAIN-CONTAINING PROTEIN 18"/>
    <property type="match status" value="1"/>
</dbReference>
<name>A0A3P7DLK0_WUCBA</name>
<dbReference type="InParanoid" id="A0A3P7DLK0"/>
<dbReference type="InterPro" id="IPR036855">
    <property type="entry name" value="Znf_CCCH_sf"/>
</dbReference>
<feature type="compositionally biased region" description="Basic and acidic residues" evidence="6">
    <location>
        <begin position="291"/>
        <end position="330"/>
    </location>
</feature>
<feature type="compositionally biased region" description="Basic residues" evidence="6">
    <location>
        <begin position="354"/>
        <end position="363"/>
    </location>
</feature>
<evidence type="ECO:0000256" key="2">
    <source>
        <dbReference type="ARBA" id="ARBA00022771"/>
    </source>
</evidence>
<feature type="compositionally biased region" description="Low complexity" evidence="6">
    <location>
        <begin position="763"/>
        <end position="777"/>
    </location>
</feature>
<dbReference type="EMBL" id="UYWW01001280">
    <property type="protein sequence ID" value="VDM10253.1"/>
    <property type="molecule type" value="Genomic_DNA"/>
</dbReference>
<dbReference type="Pfam" id="PF00642">
    <property type="entry name" value="zf-CCCH"/>
    <property type="match status" value="1"/>
</dbReference>
<feature type="region of interest" description="Disordered" evidence="6">
    <location>
        <begin position="584"/>
        <end position="644"/>
    </location>
</feature>
<feature type="compositionally biased region" description="Polar residues" evidence="6">
    <location>
        <begin position="175"/>
        <end position="192"/>
    </location>
</feature>
<evidence type="ECO:0000256" key="3">
    <source>
        <dbReference type="ARBA" id="ARBA00022833"/>
    </source>
</evidence>
<dbReference type="OrthoDB" id="10072532at2759"/>
<feature type="compositionally biased region" description="Basic and acidic residues" evidence="6">
    <location>
        <begin position="448"/>
        <end position="458"/>
    </location>
</feature>
<dbReference type="SUPFAM" id="SSF90229">
    <property type="entry name" value="CCCH zinc finger"/>
    <property type="match status" value="1"/>
</dbReference>
<evidence type="ECO:0000256" key="4">
    <source>
        <dbReference type="PROSITE-ProRule" id="PRU00723"/>
    </source>
</evidence>
<evidence type="ECO:0000256" key="6">
    <source>
        <dbReference type="SAM" id="MobiDB-lite"/>
    </source>
</evidence>
<feature type="coiled-coil region" evidence="5">
    <location>
        <begin position="865"/>
        <end position="892"/>
    </location>
</feature>
<evidence type="ECO:0000259" key="7">
    <source>
        <dbReference type="PROSITE" id="PS50103"/>
    </source>
</evidence>
<feature type="domain" description="C3H1-type" evidence="7">
    <location>
        <begin position="210"/>
        <end position="237"/>
    </location>
</feature>
<feature type="region of interest" description="Disordered" evidence="6">
    <location>
        <begin position="448"/>
        <end position="551"/>
    </location>
</feature>
<feature type="compositionally biased region" description="Acidic residues" evidence="6">
    <location>
        <begin position="151"/>
        <end position="165"/>
    </location>
</feature>
<dbReference type="Proteomes" id="UP000270924">
    <property type="component" value="Unassembled WGS sequence"/>
</dbReference>
<dbReference type="PANTHER" id="PTHR46582">
    <property type="entry name" value="ZINC FINGER CCCH DOMAIN-CONTAINING PROTEIN 18"/>
    <property type="match status" value="1"/>
</dbReference>
<accession>A0A3P7DLK0</accession>
<feature type="compositionally biased region" description="Polar residues" evidence="6">
    <location>
        <begin position="275"/>
        <end position="284"/>
    </location>
</feature>
<protein>
    <recommendedName>
        <fullName evidence="7">C3H1-type domain-containing protein</fullName>
    </recommendedName>
</protein>
<dbReference type="Gene3D" id="4.10.1000.10">
    <property type="entry name" value="Zinc finger, CCCH-type"/>
    <property type="match status" value="1"/>
</dbReference>
<reference evidence="8 9" key="1">
    <citation type="submission" date="2018-11" db="EMBL/GenBank/DDBJ databases">
        <authorList>
            <consortium name="Pathogen Informatics"/>
        </authorList>
    </citation>
    <scope>NUCLEOTIDE SEQUENCE [LARGE SCALE GENOMIC DNA]</scope>
</reference>
<feature type="region of interest" description="Disordered" evidence="6">
    <location>
        <begin position="149"/>
        <end position="196"/>
    </location>
</feature>
<dbReference type="GO" id="GO:0003723">
    <property type="term" value="F:RNA binding"/>
    <property type="evidence" value="ECO:0007669"/>
    <property type="project" value="TreeGrafter"/>
</dbReference>
<dbReference type="GO" id="GO:0008270">
    <property type="term" value="F:zinc ion binding"/>
    <property type="evidence" value="ECO:0007669"/>
    <property type="project" value="UniProtKB-KW"/>
</dbReference>
<keyword evidence="1 4" id="KW-0479">Metal-binding</keyword>
<evidence type="ECO:0000313" key="8">
    <source>
        <dbReference type="EMBL" id="VDM10253.1"/>
    </source>
</evidence>
<feature type="region of interest" description="Disordered" evidence="6">
    <location>
        <begin position="751"/>
        <end position="823"/>
    </location>
</feature>
<dbReference type="AlphaFoldDB" id="A0A3P7DLK0"/>
<keyword evidence="3 4" id="KW-0862">Zinc</keyword>
<gene>
    <name evidence="8" type="ORF">WBA_LOCUS3639</name>
</gene>
<dbReference type="GO" id="GO:0071011">
    <property type="term" value="C:precatalytic spliceosome"/>
    <property type="evidence" value="ECO:0007669"/>
    <property type="project" value="TreeGrafter"/>
</dbReference>
<feature type="region of interest" description="Disordered" evidence="6">
    <location>
        <begin position="45"/>
        <end position="67"/>
    </location>
</feature>
<feature type="zinc finger region" description="C3H1-type" evidence="4">
    <location>
        <begin position="210"/>
        <end position="237"/>
    </location>
</feature>
<dbReference type="InterPro" id="IPR052647">
    <property type="entry name" value="Zinc_finger_CCCH-type"/>
</dbReference>
<feature type="compositionally biased region" description="Low complexity" evidence="6">
    <location>
        <begin position="606"/>
        <end position="627"/>
    </location>
</feature>
<evidence type="ECO:0000256" key="1">
    <source>
        <dbReference type="ARBA" id="ARBA00022723"/>
    </source>
</evidence>
<sequence length="897" mass="100879">MATELMDEWEWCERAWDGVDMKLRSDLWLRKKVFQTSFHNDMDGVGISSSSENSDENTHGANSNLNGRELWSSGSNLAMESDVDAELDYDEELERIEEQSEVTAIKNGVSNNSDRNGYDGDFVKQSTASVGFDCDESRTDKVIVGTRKEVEDELSEEGEIDDLEEGELKSDEDSVTGSIYSNDKSTRRSVGQNRGKVLERTPHRLWRDNSAPVGICKFYLRGTCTWGPDCKYLHMKESRIDGSAPVQSSSNESTYSERVNTTDKGRSKSKEFNKSDTNALTVYPSSSTSNENERSNGSETPWEKGLRQARELMIRASKKREEEPDFDRKRLVLAPSGDMDRPRTTDEESDDSRGHHKIRHRTSRSPLSRGIVRGLNGFVRPRVDVPYPRLRKYDSPVRPDDINDDRHFELEHRSVYERNELAKPRKIPSLIDTMLEGRRFEFSRRYDYGRDEPSRLPPKDLGPQVLYPNGRPTSRRHGPPPRREISPNDHYRVSRRDSPPCSPRSPLSRTPRDSHSPSQRRSLSPPGKRRGSPLLADRREANRKRSSIGAVGGLLSVGDQIRDPWERSHKKGRSKDRELISLTLGAELQKTRRTGNNRKQTCRQDTASSTSSASRRSASAGSSVTSRSRSHSRASSRSRHQSTFRLSLGSAVASRNLIDDDGSLRATDLSSFRIPKKRFSPVQSVHRSSTPAVRGYIHSFERSSNQNKGYSSSNLLKRPSLCPLLRSGIAQRGIKRVKGITGRTDRAHKRSVLFARKDDISSDESSSSTSGSSSSSSDDAEPAAYRLKKKLDDGLPTEGIPLSPEAAAEDVSSDEEEIVSDTSVHELVVRHSKKVLAGNSRPGSRKEVAECHESRVDGDEYVDNEAEKEERRAELLRQLKCVEEAIARKRSRPKCGI</sequence>
<keyword evidence="2 4" id="KW-0863">Zinc-finger</keyword>
<feature type="compositionally biased region" description="Basic and acidic residues" evidence="6">
    <location>
        <begin position="481"/>
        <end position="498"/>
    </location>
</feature>
<dbReference type="PROSITE" id="PS50103">
    <property type="entry name" value="ZF_C3H1"/>
    <property type="match status" value="1"/>
</dbReference>
<feature type="region of interest" description="Disordered" evidence="6">
    <location>
        <begin position="241"/>
        <end position="364"/>
    </location>
</feature>
<feature type="compositionally biased region" description="Polar residues" evidence="6">
    <location>
        <begin position="245"/>
        <end position="259"/>
    </location>
</feature>
<evidence type="ECO:0000256" key="5">
    <source>
        <dbReference type="SAM" id="Coils"/>
    </source>
</evidence>
<keyword evidence="9" id="KW-1185">Reference proteome</keyword>
<dbReference type="InterPro" id="IPR000571">
    <property type="entry name" value="Znf_CCCH"/>
</dbReference>
<feature type="compositionally biased region" description="Basic and acidic residues" evidence="6">
    <location>
        <begin position="260"/>
        <end position="274"/>
    </location>
</feature>
<organism evidence="8 9">
    <name type="scientific">Wuchereria bancrofti</name>
    <dbReference type="NCBI Taxonomy" id="6293"/>
    <lineage>
        <taxon>Eukaryota</taxon>
        <taxon>Metazoa</taxon>
        <taxon>Ecdysozoa</taxon>
        <taxon>Nematoda</taxon>
        <taxon>Chromadorea</taxon>
        <taxon>Rhabditida</taxon>
        <taxon>Spirurina</taxon>
        <taxon>Spiruromorpha</taxon>
        <taxon>Filarioidea</taxon>
        <taxon>Onchocercidae</taxon>
        <taxon>Wuchereria</taxon>
    </lineage>
</organism>
<feature type="compositionally biased region" description="Acidic residues" evidence="6">
    <location>
        <begin position="807"/>
        <end position="819"/>
    </location>
</feature>